<keyword evidence="5" id="KW-1185">Reference proteome</keyword>
<dbReference type="GeneID" id="15391894"/>
<dbReference type="OrthoDB" id="33500at2157"/>
<feature type="domain" description="PilB3-like C-terminal" evidence="3">
    <location>
        <begin position="449"/>
        <end position="513"/>
    </location>
</feature>
<dbReference type="STRING" id="387631.Asulf_00248"/>
<organism evidence="4 5">
    <name type="scientific">Archaeoglobus sulfaticallidus PM70-1</name>
    <dbReference type="NCBI Taxonomy" id="387631"/>
    <lineage>
        <taxon>Archaea</taxon>
        <taxon>Methanobacteriati</taxon>
        <taxon>Methanobacteriota</taxon>
        <taxon>Archaeoglobi</taxon>
        <taxon>Archaeoglobales</taxon>
        <taxon>Archaeoglobaceae</taxon>
        <taxon>Archaeoglobus</taxon>
    </lineage>
</organism>
<dbReference type="EMBL" id="CP005290">
    <property type="protein sequence ID" value="AGK60281.1"/>
    <property type="molecule type" value="Genomic_DNA"/>
</dbReference>
<dbReference type="eggNOG" id="arCOG01817">
    <property type="taxonomic scope" value="Archaea"/>
</dbReference>
<dbReference type="Proteomes" id="UP000013307">
    <property type="component" value="Chromosome"/>
</dbReference>
<dbReference type="SUPFAM" id="SSF52540">
    <property type="entry name" value="P-loop containing nucleoside triphosphate hydrolases"/>
    <property type="match status" value="1"/>
</dbReference>
<dbReference type="AlphaFoldDB" id="N0BII5"/>
<evidence type="ECO:0000259" key="2">
    <source>
        <dbReference type="Pfam" id="PF00437"/>
    </source>
</evidence>
<dbReference type="InterPro" id="IPR050921">
    <property type="entry name" value="T4SS_GSP_E_ATPase"/>
</dbReference>
<dbReference type="RefSeq" id="WP_015589880.1">
    <property type="nucleotide sequence ID" value="NC_021169.1"/>
</dbReference>
<dbReference type="InterPro" id="IPR001482">
    <property type="entry name" value="T2SS/T4SS_dom"/>
</dbReference>
<dbReference type="HOGENOM" id="CLU_005379_2_2_2"/>
<accession>N0BII5</accession>
<sequence length="524" mass="60193">MGLKDRIKDALLGKKTKPMVKRGFQIDVEGRLVEAYDIEKGFSKVEILFDDENDEYFYKVIEPELSDRDLYILEFIKDTMLKTIHVDIEKAENKVETLWEIFQKIITDYDINADSRIFYYIRRDFIEYGKITVLMKDPLLEDISCDGPYIPVYVYHKNYEHLKTNIVFEEYELDSFVIKLAQKAGKHISVADPILDAALPDGSRLQATYGREVTASGSTFTIRKFQEIPFTVLDLIKYNTINPQMAAYYWLMVENKMNIVFAGGTASGKTTMLNAICLFIPFNVKIVSIEDTREVSLPHPNWIKSVTREGSGEIVGGRRIGEVDMYDLLRAALRQRPEYIIVGEIRGKEAVVAFQAMATGHVVYTTMHADSVSSVIHRLESEPINIPRILIQNLHVVSIQKMLSLGGKRQRKVDEIAEIIGIDPATKDVLVNTVFKYDESINDFIFSGRSYLLENIAKVKGVSVEEIFEEMENRARVLQWMMHKGVSYDEFTVIVNKYYKNKESIMEEVNALETYSGGDYEDIR</sequence>
<dbReference type="CDD" id="cd01130">
    <property type="entry name" value="VirB11-like_ATPase"/>
    <property type="match status" value="1"/>
</dbReference>
<dbReference type="Pfam" id="PF23989">
    <property type="entry name" value="PilB3_C"/>
    <property type="match status" value="1"/>
</dbReference>
<name>N0BII5_9EURY</name>
<evidence type="ECO:0000256" key="1">
    <source>
        <dbReference type="ARBA" id="ARBA00006611"/>
    </source>
</evidence>
<dbReference type="Gene3D" id="3.30.450.380">
    <property type="match status" value="1"/>
</dbReference>
<gene>
    <name evidence="4" type="ORF">Asulf_00248</name>
</gene>
<protein>
    <submittedName>
        <fullName evidence="4">Type IV secretory pathway, VirB11 component</fullName>
    </submittedName>
</protein>
<dbReference type="InterPro" id="IPR056571">
    <property type="entry name" value="PilB3-like_C"/>
</dbReference>
<dbReference type="PANTHER" id="PTHR30486">
    <property type="entry name" value="TWITCHING MOTILITY PROTEIN PILT"/>
    <property type="match status" value="1"/>
</dbReference>
<feature type="domain" description="Bacterial type II secretion system protein E" evidence="2">
    <location>
        <begin position="191"/>
        <end position="404"/>
    </location>
</feature>
<dbReference type="PANTHER" id="PTHR30486:SF6">
    <property type="entry name" value="TYPE IV PILUS RETRACTATION ATPASE PILT"/>
    <property type="match status" value="1"/>
</dbReference>
<comment type="similarity">
    <text evidence="1">Belongs to the GSP E family.</text>
</comment>
<proteinExistence type="inferred from homology"/>
<dbReference type="InterPro" id="IPR027417">
    <property type="entry name" value="P-loop_NTPase"/>
</dbReference>
<dbReference type="Gene3D" id="3.40.50.300">
    <property type="entry name" value="P-loop containing nucleotide triphosphate hydrolases"/>
    <property type="match status" value="1"/>
</dbReference>
<evidence type="ECO:0000313" key="4">
    <source>
        <dbReference type="EMBL" id="AGK60281.1"/>
    </source>
</evidence>
<dbReference type="GO" id="GO:0016887">
    <property type="term" value="F:ATP hydrolysis activity"/>
    <property type="evidence" value="ECO:0007669"/>
    <property type="project" value="InterPro"/>
</dbReference>
<dbReference type="Pfam" id="PF00437">
    <property type="entry name" value="T2SSE"/>
    <property type="match status" value="1"/>
</dbReference>
<dbReference type="KEGG" id="ast:Asulf_00248"/>
<reference evidence="4 5" key="1">
    <citation type="journal article" date="2013" name="Genome Announc.">
        <title>Complete Genome Sequence of the Thermophilic and Facultatively Chemolithoautotrophic Sulfate Reducer Archaeoglobus sulfaticallidus Strain PM70-1T.</title>
        <authorList>
            <person name="Stokke R."/>
            <person name="Hocking W.P."/>
            <person name="Steinsbu B.O."/>
            <person name="Steen I.H."/>
        </authorList>
    </citation>
    <scope>NUCLEOTIDE SEQUENCE [LARGE SCALE GENOMIC DNA]</scope>
    <source>
        <strain evidence="4">PM70-1</strain>
    </source>
</reference>
<evidence type="ECO:0000313" key="5">
    <source>
        <dbReference type="Proteomes" id="UP000013307"/>
    </source>
</evidence>
<evidence type="ECO:0000259" key="3">
    <source>
        <dbReference type="Pfam" id="PF23989"/>
    </source>
</evidence>